<evidence type="ECO:0000313" key="2">
    <source>
        <dbReference type="Proteomes" id="UP001162030"/>
    </source>
</evidence>
<keyword evidence="2" id="KW-1185">Reference proteome</keyword>
<name>A0ABN8XBC5_9GAMM</name>
<reference evidence="1 2" key="1">
    <citation type="submission" date="2023-03" db="EMBL/GenBank/DDBJ databases">
        <authorList>
            <person name="Pearce D."/>
        </authorList>
    </citation>
    <scope>NUCLEOTIDE SEQUENCE [LARGE SCALE GENOMIC DNA]</scope>
    <source>
        <strain evidence="1">Msz</strain>
    </source>
</reference>
<sequence length="154" mass="17100">MHRPEPVAGLCQGAALQLIRAQIEKHRQILDAARKALPKFLADHCIDCVIKPDRLILYVDSPAWAAQIRFYAPHLLSTVQQSTGHRFQDLVTRNTFPVTTKPRRKPIGVSSPGFVAKLLKDCALSSPSGELKDALLRLSQTVLTLRNSPSQEID</sequence>
<dbReference type="InterPro" id="IPR007922">
    <property type="entry name" value="DciA-like"/>
</dbReference>
<evidence type="ECO:0008006" key="3">
    <source>
        <dbReference type="Google" id="ProtNLM"/>
    </source>
</evidence>
<proteinExistence type="predicted"/>
<organism evidence="1 2">
    <name type="scientific">Methylocaldum szegediense</name>
    <dbReference type="NCBI Taxonomy" id="73780"/>
    <lineage>
        <taxon>Bacteria</taxon>
        <taxon>Pseudomonadati</taxon>
        <taxon>Pseudomonadota</taxon>
        <taxon>Gammaproteobacteria</taxon>
        <taxon>Methylococcales</taxon>
        <taxon>Methylococcaceae</taxon>
        <taxon>Methylocaldum</taxon>
    </lineage>
</organism>
<dbReference type="RefSeq" id="WP_051331520.1">
    <property type="nucleotide sequence ID" value="NZ_OX458333.1"/>
</dbReference>
<dbReference type="Pfam" id="PF05258">
    <property type="entry name" value="DciA"/>
    <property type="match status" value="1"/>
</dbReference>
<evidence type="ECO:0000313" key="1">
    <source>
        <dbReference type="EMBL" id="CAI8941392.1"/>
    </source>
</evidence>
<protein>
    <recommendedName>
        <fullName evidence="3">DUF721 domain-containing protein</fullName>
    </recommendedName>
</protein>
<gene>
    <name evidence="1" type="ORF">MSZNOR_4249</name>
</gene>
<dbReference type="Proteomes" id="UP001162030">
    <property type="component" value="Chromosome"/>
</dbReference>
<dbReference type="EMBL" id="OX458333">
    <property type="protein sequence ID" value="CAI8941392.1"/>
    <property type="molecule type" value="Genomic_DNA"/>
</dbReference>
<accession>A0ABN8XBC5</accession>